<dbReference type="PRINTS" id="PR00377">
    <property type="entry name" value="IMPHPHTASES"/>
</dbReference>
<dbReference type="Proteomes" id="UP000763557">
    <property type="component" value="Unassembled WGS sequence"/>
</dbReference>
<evidence type="ECO:0000256" key="1">
    <source>
        <dbReference type="ARBA" id="ARBA00022723"/>
    </source>
</evidence>
<keyword evidence="1" id="KW-0479">Metal-binding</keyword>
<dbReference type="Gene3D" id="3.30.540.10">
    <property type="entry name" value="Fructose-1,6-Bisphosphatase, subunit A, domain 1"/>
    <property type="match status" value="1"/>
</dbReference>
<accession>A0ABX2F174</accession>
<dbReference type="Pfam" id="PF00459">
    <property type="entry name" value="Inositol_P"/>
    <property type="match status" value="1"/>
</dbReference>
<evidence type="ECO:0000313" key="4">
    <source>
        <dbReference type="EMBL" id="NRN65076.1"/>
    </source>
</evidence>
<protein>
    <submittedName>
        <fullName evidence="4">Inositol-phosphate phosphatase</fullName>
    </submittedName>
</protein>
<keyword evidence="2" id="KW-0378">Hydrolase</keyword>
<evidence type="ECO:0000256" key="2">
    <source>
        <dbReference type="ARBA" id="ARBA00022801"/>
    </source>
</evidence>
<evidence type="ECO:0000256" key="3">
    <source>
        <dbReference type="ARBA" id="ARBA00022842"/>
    </source>
</evidence>
<dbReference type="PANTHER" id="PTHR20854">
    <property type="entry name" value="INOSITOL MONOPHOSPHATASE"/>
    <property type="match status" value="1"/>
</dbReference>
<sequence length="264" mass="28120">MADHAELMPVATRAVALARRIVQERTPSTVSPKGDRDMVTDVDLAVEDAVREFLARETPEIGMLGEEHGQTGAGGGLLNWVLDPIDGTANFARGIPLCAVSLALVDGTEARLAAVDLPFLDTWYTARAENGAYVNGEPMRCSAVVQESAAMISIGDFSVGEGSTEKNRIRLALLTDLGARVQRIRMIGTAAIDLAWVAQGKLDATINLSNMPWDTMAGALLVREAGGMVVDYDGTPHTSESTNTIAVAPGLYDVLMKRLAEARL</sequence>
<organism evidence="4 5">
    <name type="scientific">Kibdelosporangium persicum</name>
    <dbReference type="NCBI Taxonomy" id="2698649"/>
    <lineage>
        <taxon>Bacteria</taxon>
        <taxon>Bacillati</taxon>
        <taxon>Actinomycetota</taxon>
        <taxon>Actinomycetes</taxon>
        <taxon>Pseudonocardiales</taxon>
        <taxon>Pseudonocardiaceae</taxon>
        <taxon>Kibdelosporangium</taxon>
    </lineage>
</organism>
<proteinExistence type="predicted"/>
<name>A0ABX2F174_9PSEU</name>
<dbReference type="CDD" id="cd01637">
    <property type="entry name" value="IMPase_like"/>
    <property type="match status" value="1"/>
</dbReference>
<reference evidence="4 5" key="1">
    <citation type="submission" date="2020-01" db="EMBL/GenBank/DDBJ databases">
        <title>Kibdelosporangium persica a novel Actinomycetes from a hot desert in Iran.</title>
        <authorList>
            <person name="Safaei N."/>
            <person name="Zaburannyi N."/>
            <person name="Mueller R."/>
            <person name="Wink J."/>
        </authorList>
    </citation>
    <scope>NUCLEOTIDE SEQUENCE [LARGE SCALE GENOMIC DNA]</scope>
    <source>
        <strain evidence="4 5">4NS15</strain>
    </source>
</reference>
<dbReference type="PANTHER" id="PTHR20854:SF4">
    <property type="entry name" value="INOSITOL-1-MONOPHOSPHATASE-RELATED"/>
    <property type="match status" value="1"/>
</dbReference>
<dbReference type="InterPro" id="IPR020583">
    <property type="entry name" value="Inositol_monoP_metal-BS"/>
</dbReference>
<dbReference type="InterPro" id="IPR000760">
    <property type="entry name" value="Inositol_monophosphatase-like"/>
</dbReference>
<keyword evidence="5" id="KW-1185">Reference proteome</keyword>
<keyword evidence="3" id="KW-0460">Magnesium</keyword>
<dbReference type="SUPFAM" id="SSF56655">
    <property type="entry name" value="Carbohydrate phosphatase"/>
    <property type="match status" value="1"/>
</dbReference>
<dbReference type="Gene3D" id="3.40.190.80">
    <property type="match status" value="1"/>
</dbReference>
<evidence type="ECO:0000313" key="5">
    <source>
        <dbReference type="Proteomes" id="UP000763557"/>
    </source>
</evidence>
<comment type="caution">
    <text evidence="4">The sequence shown here is derived from an EMBL/GenBank/DDBJ whole genome shotgun (WGS) entry which is preliminary data.</text>
</comment>
<gene>
    <name evidence="4" type="ORF">GC106_22860</name>
</gene>
<dbReference type="EMBL" id="JAAATY010000005">
    <property type="protein sequence ID" value="NRN65076.1"/>
    <property type="molecule type" value="Genomic_DNA"/>
</dbReference>
<dbReference type="RefSeq" id="WP_173128387.1">
    <property type="nucleotide sequence ID" value="NZ_CBCSGW010000013.1"/>
</dbReference>
<dbReference type="PROSITE" id="PS00629">
    <property type="entry name" value="IMP_1"/>
    <property type="match status" value="1"/>
</dbReference>